<dbReference type="PIRSF" id="PIRSF016521">
    <property type="entry name" value="Acyl-CoA_hydro"/>
    <property type="match status" value="1"/>
</dbReference>
<accession>A0A853JD31</accession>
<dbReference type="Proteomes" id="UP000578091">
    <property type="component" value="Unassembled WGS sequence"/>
</dbReference>
<dbReference type="InterPro" id="IPR042490">
    <property type="entry name" value="Thio_Ohase/BAAT_N"/>
</dbReference>
<organism evidence="6 7">
    <name type="scientific">Luteimonas salinisoli</name>
    <dbReference type="NCBI Taxonomy" id="2752307"/>
    <lineage>
        <taxon>Bacteria</taxon>
        <taxon>Pseudomonadati</taxon>
        <taxon>Pseudomonadota</taxon>
        <taxon>Gammaproteobacteria</taxon>
        <taxon>Lysobacterales</taxon>
        <taxon>Lysobacteraceae</taxon>
        <taxon>Luteimonas</taxon>
    </lineage>
</organism>
<protein>
    <submittedName>
        <fullName evidence="6">Acyl-CoA thioesterase/BAAT N-terminal domain-containing protein</fullName>
    </submittedName>
</protein>
<evidence type="ECO:0000256" key="2">
    <source>
        <dbReference type="PIRSR" id="PIRSR016521-1"/>
    </source>
</evidence>
<dbReference type="EMBL" id="JACCKA010000055">
    <property type="protein sequence ID" value="NZA26480.1"/>
    <property type="molecule type" value="Genomic_DNA"/>
</dbReference>
<dbReference type="PANTHER" id="PTHR10824">
    <property type="entry name" value="ACYL-COENZYME A THIOESTERASE-RELATED"/>
    <property type="match status" value="1"/>
</dbReference>
<dbReference type="PANTHER" id="PTHR10824:SF4">
    <property type="entry name" value="ACYL-COENZYME A THIOESTERASE 1-LIKE"/>
    <property type="match status" value="1"/>
</dbReference>
<proteinExistence type="inferred from homology"/>
<dbReference type="InterPro" id="IPR016662">
    <property type="entry name" value="Acyl-CoA_thioEstase_long-chain"/>
</dbReference>
<dbReference type="InterPro" id="IPR014940">
    <property type="entry name" value="BAAT_C"/>
</dbReference>
<dbReference type="Pfam" id="PF08840">
    <property type="entry name" value="BAAT_C"/>
    <property type="match status" value="1"/>
</dbReference>
<evidence type="ECO:0000313" key="6">
    <source>
        <dbReference type="EMBL" id="NZA26480.1"/>
    </source>
</evidence>
<evidence type="ECO:0000256" key="1">
    <source>
        <dbReference type="ARBA" id="ARBA00006538"/>
    </source>
</evidence>
<feature type="active site" description="Charge relay system" evidence="2">
    <location>
        <position position="400"/>
    </location>
</feature>
<evidence type="ECO:0000313" key="7">
    <source>
        <dbReference type="Proteomes" id="UP000578091"/>
    </source>
</evidence>
<evidence type="ECO:0000259" key="5">
    <source>
        <dbReference type="Pfam" id="PF08840"/>
    </source>
</evidence>
<dbReference type="GO" id="GO:0047617">
    <property type="term" value="F:fatty acyl-CoA hydrolase activity"/>
    <property type="evidence" value="ECO:0007669"/>
    <property type="project" value="TreeGrafter"/>
</dbReference>
<feature type="chain" id="PRO_5032438018" evidence="3">
    <location>
        <begin position="25"/>
        <end position="443"/>
    </location>
</feature>
<dbReference type="InterPro" id="IPR006862">
    <property type="entry name" value="Thio_Ohase/aa_AcTrfase"/>
</dbReference>
<dbReference type="SUPFAM" id="SSF53474">
    <property type="entry name" value="alpha/beta-Hydrolases"/>
    <property type="match status" value="1"/>
</dbReference>
<feature type="active site" description="Charge relay system" evidence="2">
    <location>
        <position position="367"/>
    </location>
</feature>
<feature type="domain" description="Acyl-CoA thioester hydrolase/bile acid-CoA amino acid N-acetyltransferase" evidence="4">
    <location>
        <begin position="44"/>
        <end position="133"/>
    </location>
</feature>
<comment type="similarity">
    <text evidence="1">Belongs to the C/M/P thioester hydrolase family.</text>
</comment>
<dbReference type="Gene3D" id="3.40.50.1820">
    <property type="entry name" value="alpha/beta hydrolase"/>
    <property type="match status" value="1"/>
</dbReference>
<dbReference type="RefSeq" id="WP_180678272.1">
    <property type="nucleotide sequence ID" value="NZ_JACCKA010000055.1"/>
</dbReference>
<keyword evidence="3" id="KW-0732">Signal</keyword>
<sequence length="443" mass="47032">MKASWLHAGLLVFGLLVLAGSPSAQDFERAEQDVFPGDSISAALQGVSPGTEVELIAIRAAPWAGNVALRATATFRADADGRVDPTTSAPVSGSYIGIDASGLFWSMAPSPGAEVVPTDTIRLQAKVNGSVVASGTRRLHSVPPGVEWTDVERFPGARLYRPVRSDANPRPAVIVLGGSEGGAYTANLVAPRLAAQGYAVLGLPYYSPDYGAGQEVPGLPSRFVGIPVDRLQDAHDWLVEQDGVDPKRIGLWGISKGAEFAIIAASRFAWIRAVAAIVPSDVVWEGFVADAGAEDTLSSFSWHGESLAWMPYDGMREAVLRIGRGEDPRFRAVHDRGRAANPHRLESARIPIERFRGRLFLAGATDDEVYDSAGMARNIARSRSAAGLDTELLVFEGAGHGIVGDGWSPGSSYAKGSPQETAAAQRALWPATLDFFSRAFGQD</sequence>
<dbReference type="Gene3D" id="2.60.40.2240">
    <property type="entry name" value="Acyl-CoA thioester hydrolase/BAAT N-terminal domain"/>
    <property type="match status" value="1"/>
</dbReference>
<dbReference type="AlphaFoldDB" id="A0A853JD31"/>
<reference evidence="6 7" key="1">
    <citation type="submission" date="2020-07" db="EMBL/GenBank/DDBJ databases">
        <title>Luteimonas sp. SJ-92.</title>
        <authorList>
            <person name="Huang X.-X."/>
            <person name="Xu L."/>
            <person name="Sun J.-Q."/>
        </authorList>
    </citation>
    <scope>NUCLEOTIDE SEQUENCE [LARGE SCALE GENOMIC DNA]</scope>
    <source>
        <strain evidence="6 7">SJ-92</strain>
    </source>
</reference>
<gene>
    <name evidence="6" type="ORF">H0E84_08780</name>
</gene>
<name>A0A853JD31_9GAMM</name>
<keyword evidence="7" id="KW-1185">Reference proteome</keyword>
<dbReference type="Pfam" id="PF04775">
    <property type="entry name" value="Bile_Hydr_Trans"/>
    <property type="match status" value="1"/>
</dbReference>
<feature type="active site" description="Charge relay system" evidence="2">
    <location>
        <position position="255"/>
    </location>
</feature>
<evidence type="ECO:0000259" key="4">
    <source>
        <dbReference type="Pfam" id="PF04775"/>
    </source>
</evidence>
<feature type="domain" description="BAAT/Acyl-CoA thioester hydrolase C-terminal" evidence="5">
    <location>
        <begin position="231"/>
        <end position="440"/>
    </location>
</feature>
<dbReference type="InterPro" id="IPR029058">
    <property type="entry name" value="AB_hydrolase_fold"/>
</dbReference>
<dbReference type="GO" id="GO:0006637">
    <property type="term" value="P:acyl-CoA metabolic process"/>
    <property type="evidence" value="ECO:0007669"/>
    <property type="project" value="InterPro"/>
</dbReference>
<feature type="signal peptide" evidence="3">
    <location>
        <begin position="1"/>
        <end position="24"/>
    </location>
</feature>
<evidence type="ECO:0000256" key="3">
    <source>
        <dbReference type="SAM" id="SignalP"/>
    </source>
</evidence>
<dbReference type="GO" id="GO:0006631">
    <property type="term" value="P:fatty acid metabolic process"/>
    <property type="evidence" value="ECO:0007669"/>
    <property type="project" value="TreeGrafter"/>
</dbReference>
<comment type="caution">
    <text evidence="6">The sequence shown here is derived from an EMBL/GenBank/DDBJ whole genome shotgun (WGS) entry which is preliminary data.</text>
</comment>